<evidence type="ECO:0000313" key="2">
    <source>
        <dbReference type="EMBL" id="QIK39964.1"/>
    </source>
</evidence>
<dbReference type="KEGG" id="mon:G8E03_03820"/>
<feature type="domain" description="AB hydrolase-1" evidence="1">
    <location>
        <begin position="20"/>
        <end position="253"/>
    </location>
</feature>
<dbReference type="SUPFAM" id="SSF53474">
    <property type="entry name" value="alpha/beta-Hydrolases"/>
    <property type="match status" value="1"/>
</dbReference>
<accession>A0A6G7VIY4</accession>
<name>A0A6G7VIY4_9RHOB</name>
<dbReference type="GO" id="GO:0016020">
    <property type="term" value="C:membrane"/>
    <property type="evidence" value="ECO:0007669"/>
    <property type="project" value="TreeGrafter"/>
</dbReference>
<dbReference type="InterPro" id="IPR029058">
    <property type="entry name" value="AB_hydrolase_fold"/>
</dbReference>
<organism evidence="2 3">
    <name type="scientific">Pontivivens nitratireducens</name>
    <dbReference type="NCBI Taxonomy" id="2758038"/>
    <lineage>
        <taxon>Bacteria</taxon>
        <taxon>Pseudomonadati</taxon>
        <taxon>Pseudomonadota</taxon>
        <taxon>Alphaproteobacteria</taxon>
        <taxon>Rhodobacterales</taxon>
        <taxon>Paracoccaceae</taxon>
        <taxon>Pontivivens</taxon>
    </lineage>
</organism>
<keyword evidence="3" id="KW-1185">Reference proteome</keyword>
<dbReference type="InterPro" id="IPR000073">
    <property type="entry name" value="AB_hydrolase_1"/>
</dbReference>
<dbReference type="RefSeq" id="WP_166188845.1">
    <property type="nucleotide sequence ID" value="NZ_CP049811.1"/>
</dbReference>
<dbReference type="Proteomes" id="UP000500791">
    <property type="component" value="Chromosome"/>
</dbReference>
<dbReference type="PANTHER" id="PTHR43798:SF33">
    <property type="entry name" value="HYDROLASE, PUTATIVE (AFU_ORTHOLOGUE AFUA_2G14860)-RELATED"/>
    <property type="match status" value="1"/>
</dbReference>
<dbReference type="Gene3D" id="3.40.50.1820">
    <property type="entry name" value="alpha/beta hydrolase"/>
    <property type="match status" value="1"/>
</dbReference>
<sequence length="259" mass="27545">MMLGGAQTGLHKTGSSGPRVLLSHCSLAHSGAWRGMLSHLGEVRAEALDLPGHGKSDTDHTRRPRRQAADAMLEVLGEGPAHLVGHSFGGGVVLRTALDRPEAVASVTLIEPMMFYLLDDDDPVAIAEEAATSHYVDAVAKGDAERAAKEFMALWGSGVAWDDMPQSVRDYSVARMDFVASSVDDVTGRDKDQITLDQIASLPCPVQVIAGAQTRNSALVICEKIASRLSTRPHLVAGAGHMVPISHPAEVAALIRQMF</sequence>
<protein>
    <submittedName>
        <fullName evidence="2">Alpha/beta fold hydrolase</fullName>
    </submittedName>
</protein>
<keyword evidence="2" id="KW-0378">Hydrolase</keyword>
<dbReference type="InterPro" id="IPR050266">
    <property type="entry name" value="AB_hydrolase_sf"/>
</dbReference>
<dbReference type="PANTHER" id="PTHR43798">
    <property type="entry name" value="MONOACYLGLYCEROL LIPASE"/>
    <property type="match status" value="1"/>
</dbReference>
<gene>
    <name evidence="2" type="ORF">G8E03_03820</name>
</gene>
<dbReference type="PRINTS" id="PR00111">
    <property type="entry name" value="ABHYDROLASE"/>
</dbReference>
<reference evidence="2 3" key="1">
    <citation type="submission" date="2020-03" db="EMBL/GenBank/DDBJ databases">
        <title>Complete genome sequence of Monaibacterium sp. ALG8 with diverse plasmids.</title>
        <authorList>
            <person name="Sun C."/>
        </authorList>
    </citation>
    <scope>NUCLEOTIDE SEQUENCE [LARGE SCALE GENOMIC DNA]</scope>
    <source>
        <strain evidence="2 3">ALG8</strain>
    </source>
</reference>
<dbReference type="AlphaFoldDB" id="A0A6G7VIY4"/>
<proteinExistence type="predicted"/>
<dbReference type="GO" id="GO:0016787">
    <property type="term" value="F:hydrolase activity"/>
    <property type="evidence" value="ECO:0007669"/>
    <property type="project" value="UniProtKB-KW"/>
</dbReference>
<evidence type="ECO:0000313" key="3">
    <source>
        <dbReference type="Proteomes" id="UP000500791"/>
    </source>
</evidence>
<evidence type="ECO:0000259" key="1">
    <source>
        <dbReference type="Pfam" id="PF12697"/>
    </source>
</evidence>
<dbReference type="Pfam" id="PF12697">
    <property type="entry name" value="Abhydrolase_6"/>
    <property type="match status" value="1"/>
</dbReference>
<dbReference type="EMBL" id="CP049811">
    <property type="protein sequence ID" value="QIK39964.1"/>
    <property type="molecule type" value="Genomic_DNA"/>
</dbReference>